<dbReference type="CDD" id="cd16892">
    <property type="entry name" value="LT_VirB1-like"/>
    <property type="match status" value="1"/>
</dbReference>
<dbReference type="Proteomes" id="UP000594834">
    <property type="component" value="Plasmid unnamed"/>
</dbReference>
<dbReference type="InterPro" id="IPR008258">
    <property type="entry name" value="Transglycosylase_SLT_dom_1"/>
</dbReference>
<geneLocation type="plasmid" evidence="2 3">
    <name>unnamed</name>
</geneLocation>
<proteinExistence type="predicted"/>
<name>A0A7T3BZ62_MORNO</name>
<accession>A0A7T3BZ62</accession>
<dbReference type="EMBL" id="CP065727">
    <property type="protein sequence ID" value="QPT43640.1"/>
    <property type="molecule type" value="Genomic_DNA"/>
</dbReference>
<feature type="domain" description="Transglycosylase SLT" evidence="1">
    <location>
        <begin position="30"/>
        <end position="166"/>
    </location>
</feature>
<protein>
    <submittedName>
        <fullName evidence="2">Lytic transglycosylase domain-containing protein</fullName>
    </submittedName>
</protein>
<evidence type="ECO:0000313" key="2">
    <source>
        <dbReference type="EMBL" id="QPT43640.1"/>
    </source>
</evidence>
<evidence type="ECO:0000259" key="1">
    <source>
        <dbReference type="Pfam" id="PF01464"/>
    </source>
</evidence>
<sequence length="264" mass="28765">MCKTLTAQHAKLPISRKDVDIRGFVVLEAIITSSCSPDIHPAIVNAIVKTESGFNPFAIGVNRGAGYLAKQPTSYDEAVSVAKQLLANGADIDMGLGQINSANMKWLNLTVEQAFHPCSNLKALQTVYLHCYDKAGANGNGTRMQRAWSCYNTGNAQKGFSNGYVAKVTNNYNALLGYANASPKNPYQNTQQITYQQYDVVGRSTNAIDSIQNISATQVPNDVQNANMGVSVRSDDIPQQPPVSELTNETPVKVFHGWDVFRDF</sequence>
<dbReference type="SUPFAM" id="SSF53955">
    <property type="entry name" value="Lysozyme-like"/>
    <property type="match status" value="1"/>
</dbReference>
<keyword evidence="3" id="KW-1185">Reference proteome</keyword>
<dbReference type="Gene3D" id="1.10.530.10">
    <property type="match status" value="1"/>
</dbReference>
<dbReference type="Pfam" id="PF01464">
    <property type="entry name" value="SLT"/>
    <property type="match status" value="1"/>
</dbReference>
<gene>
    <name evidence="2" type="ORF">I6G26_00060</name>
</gene>
<evidence type="ECO:0000313" key="3">
    <source>
        <dbReference type="Proteomes" id="UP000594834"/>
    </source>
</evidence>
<dbReference type="InterPro" id="IPR023346">
    <property type="entry name" value="Lysozyme-like_dom_sf"/>
</dbReference>
<organism evidence="2 3">
    <name type="scientific">Moraxella nonliquefaciens</name>
    <dbReference type="NCBI Taxonomy" id="478"/>
    <lineage>
        <taxon>Bacteria</taxon>
        <taxon>Pseudomonadati</taxon>
        <taxon>Pseudomonadota</taxon>
        <taxon>Gammaproteobacteria</taxon>
        <taxon>Moraxellales</taxon>
        <taxon>Moraxellaceae</taxon>
        <taxon>Moraxella</taxon>
    </lineage>
</organism>
<reference evidence="2 3" key="1">
    <citation type="submission" date="2020-12" db="EMBL/GenBank/DDBJ databases">
        <title>FDA dAtabase for Regulatory Grade micrObial Sequences (FDA-ARGOS): Supporting development and validation of Infectious Disease Dx tests.</title>
        <authorList>
            <person name="Sproer C."/>
            <person name="Gronow S."/>
            <person name="Severitt S."/>
            <person name="Schroder I."/>
            <person name="Tallon L."/>
            <person name="Sadzewicz L."/>
            <person name="Zhao X."/>
            <person name="Boylan J."/>
            <person name="Ott S."/>
            <person name="Bowen H."/>
            <person name="Vavikolanu K."/>
            <person name="Mehta A."/>
            <person name="Aluvathingal J."/>
            <person name="Nadendla S."/>
            <person name="Lowell S."/>
            <person name="Myers T."/>
            <person name="Yan Y."/>
            <person name="Sichtig H."/>
        </authorList>
    </citation>
    <scope>NUCLEOTIDE SEQUENCE [LARGE SCALE GENOMIC DNA]</scope>
    <source>
        <strain evidence="2 3">FDAARGOS_869</strain>
        <plasmid evidence="2 3">unnamed</plasmid>
    </source>
</reference>
<keyword evidence="2" id="KW-0614">Plasmid</keyword>